<comment type="caution">
    <text evidence="2">The sequence shown here is derived from an EMBL/GenBank/DDBJ whole genome shotgun (WGS) entry which is preliminary data.</text>
</comment>
<name>A9CZ59_HOEPD</name>
<dbReference type="EMBL" id="ABIA03000002">
    <property type="protein sequence ID" value="EDQ34708.2"/>
    <property type="molecule type" value="Genomic_DNA"/>
</dbReference>
<dbReference type="InterPro" id="IPR000600">
    <property type="entry name" value="ROK"/>
</dbReference>
<dbReference type="HOGENOM" id="CLU_036604_13_0_5"/>
<dbReference type="GO" id="GO:0016301">
    <property type="term" value="F:kinase activity"/>
    <property type="evidence" value="ECO:0007669"/>
    <property type="project" value="UniProtKB-KW"/>
</dbReference>
<organism evidence="2 3">
    <name type="scientific">Hoeflea phototrophica (strain DSM 17068 / NCIMB 14078 / DFL-43)</name>
    <dbReference type="NCBI Taxonomy" id="411684"/>
    <lineage>
        <taxon>Bacteria</taxon>
        <taxon>Pseudomonadati</taxon>
        <taxon>Pseudomonadota</taxon>
        <taxon>Alphaproteobacteria</taxon>
        <taxon>Hyphomicrobiales</taxon>
        <taxon>Rhizobiaceae</taxon>
        <taxon>Hoeflea</taxon>
    </lineage>
</organism>
<dbReference type="Gene3D" id="1.10.10.10">
    <property type="entry name" value="Winged helix-like DNA-binding domain superfamily/Winged helix DNA-binding domain"/>
    <property type="match status" value="1"/>
</dbReference>
<keyword evidence="2" id="KW-0808">Transferase</keyword>
<protein>
    <submittedName>
        <fullName evidence="2">Transcriptional regulator/sugar kinase</fullName>
    </submittedName>
</protein>
<dbReference type="CDD" id="cd23763">
    <property type="entry name" value="ASKHA_ATPase_ROK"/>
    <property type="match status" value="1"/>
</dbReference>
<evidence type="ECO:0000313" key="2">
    <source>
        <dbReference type="EMBL" id="EDQ34708.2"/>
    </source>
</evidence>
<dbReference type="eggNOG" id="COG1846">
    <property type="taxonomic scope" value="Bacteria"/>
</dbReference>
<dbReference type="Pfam" id="PF00480">
    <property type="entry name" value="ROK"/>
    <property type="match status" value="1"/>
</dbReference>
<dbReference type="SUPFAM" id="SSF46785">
    <property type="entry name" value="Winged helix' DNA-binding domain"/>
    <property type="match status" value="1"/>
</dbReference>
<gene>
    <name evidence="2" type="ORF">HPDFL43_00885</name>
</gene>
<keyword evidence="3" id="KW-1185">Reference proteome</keyword>
<evidence type="ECO:0000313" key="3">
    <source>
        <dbReference type="Proteomes" id="UP000004291"/>
    </source>
</evidence>
<evidence type="ECO:0000256" key="1">
    <source>
        <dbReference type="ARBA" id="ARBA00006479"/>
    </source>
</evidence>
<keyword evidence="2" id="KW-0418">Kinase</keyword>
<dbReference type="Proteomes" id="UP000004291">
    <property type="component" value="Chromosome"/>
</dbReference>
<dbReference type="Gene3D" id="3.30.420.40">
    <property type="match status" value="2"/>
</dbReference>
<dbReference type="PANTHER" id="PTHR18964">
    <property type="entry name" value="ROK (REPRESSOR, ORF, KINASE) FAMILY"/>
    <property type="match status" value="1"/>
</dbReference>
<dbReference type="PANTHER" id="PTHR18964:SF149">
    <property type="entry name" value="BIFUNCTIONAL UDP-N-ACETYLGLUCOSAMINE 2-EPIMERASE_N-ACETYLMANNOSAMINE KINASE"/>
    <property type="match status" value="1"/>
</dbReference>
<dbReference type="eggNOG" id="COG1940">
    <property type="taxonomic scope" value="Bacteria"/>
</dbReference>
<sequence>MTRMPGGNCQMPFDKSAGWDRAGTVIPSLRGSNQSGLRAYNQRLVLSLVYAHGSLAKTDISRMTGLSAQTGSVLMRELEAEDLIVKGEPIRGKVGQPSVPLSINPDGAFFVGLKVGRRSAELILIDFLGQPKATLRKSYPWPTPPLIIDFTLDGLGELLDALPEHLRTRVAGLGIATPFELWNWAEQAGAPRDEMELWRSCDLRAELAAVCDMPVYLQNDATAACAAELVFGKYEGLSDYLYLYIGTFLGGGVVLNGSVYSGRTGNAGALGPLPVTGPEGTSVQLLDRASIMVLERMLRDRGIDPSPLWNNPEDWQGFEDFLEIWIAIVARSLAQAIVSATAVIDFEHAIIDGGLPADVRARIVEATRAEVERYDLRGLELPKILPGTVGNLARALGAASLPLFDKYLIDRNTLLGSS</sequence>
<dbReference type="InterPro" id="IPR036388">
    <property type="entry name" value="WH-like_DNA-bd_sf"/>
</dbReference>
<proteinExistence type="inferred from homology"/>
<dbReference type="InterPro" id="IPR043129">
    <property type="entry name" value="ATPase_NBD"/>
</dbReference>
<dbReference type="AlphaFoldDB" id="A9CZ59"/>
<dbReference type="STRING" id="411684.HPDFL43_00885"/>
<reference evidence="2 3" key="2">
    <citation type="submission" date="2012-06" db="EMBL/GenBank/DDBJ databases">
        <authorList>
            <person name="Fiebig A."/>
        </authorList>
    </citation>
    <scope>NUCLEOTIDE SEQUENCE [LARGE SCALE GENOMIC DNA]</scope>
    <source>
        <strain evidence="2 3">DFL-43</strain>
    </source>
</reference>
<reference evidence="2 3" key="1">
    <citation type="submission" date="2007-10" db="EMBL/GenBank/DDBJ databases">
        <authorList>
            <person name="Wagner-Dobler I."/>
            <person name="Ferriera S."/>
            <person name="Johnson J."/>
            <person name="Kravitz S."/>
            <person name="Beeson K."/>
            <person name="Sutton G."/>
            <person name="Rogers Y.-H."/>
            <person name="Friedman R."/>
            <person name="Frazier M."/>
            <person name="Venter J.C."/>
        </authorList>
    </citation>
    <scope>NUCLEOTIDE SEQUENCE [LARGE SCALE GENOMIC DNA]</scope>
    <source>
        <strain evidence="2 3">DFL-43</strain>
    </source>
</reference>
<dbReference type="SUPFAM" id="SSF53067">
    <property type="entry name" value="Actin-like ATPase domain"/>
    <property type="match status" value="1"/>
</dbReference>
<accession>A9CZ59</accession>
<dbReference type="InterPro" id="IPR036390">
    <property type="entry name" value="WH_DNA-bd_sf"/>
</dbReference>
<comment type="similarity">
    <text evidence="1">Belongs to the ROK (NagC/XylR) family.</text>
</comment>